<feature type="domain" description="Protein kinase" evidence="7">
    <location>
        <begin position="15"/>
        <end position="277"/>
    </location>
</feature>
<reference evidence="8 9" key="1">
    <citation type="journal article" date="2019" name="Int. J. Syst. Evol. Microbiol.">
        <title>The Global Catalogue of Microorganisms (GCM) 10K type strain sequencing project: providing services to taxonomists for standard genome sequencing and annotation.</title>
        <authorList>
            <consortium name="The Broad Institute Genomics Platform"/>
            <consortium name="The Broad Institute Genome Sequencing Center for Infectious Disease"/>
            <person name="Wu L."/>
            <person name="Ma J."/>
        </authorList>
    </citation>
    <scope>NUCLEOTIDE SEQUENCE [LARGE SCALE GENOMIC DNA]</scope>
    <source>
        <strain evidence="8 9">JCM 16013</strain>
    </source>
</reference>
<evidence type="ECO:0000256" key="5">
    <source>
        <dbReference type="PROSITE-ProRule" id="PRU10141"/>
    </source>
</evidence>
<evidence type="ECO:0000256" key="6">
    <source>
        <dbReference type="SAM" id="MobiDB-lite"/>
    </source>
</evidence>
<keyword evidence="4 5" id="KW-0067">ATP-binding</keyword>
<evidence type="ECO:0000259" key="7">
    <source>
        <dbReference type="PROSITE" id="PS50011"/>
    </source>
</evidence>
<dbReference type="InterPro" id="IPR008271">
    <property type="entry name" value="Ser/Thr_kinase_AS"/>
</dbReference>
<dbReference type="Gene3D" id="3.30.200.20">
    <property type="entry name" value="Phosphorylase Kinase, domain 1"/>
    <property type="match status" value="1"/>
</dbReference>
<accession>A0ABN2RP75</accession>
<dbReference type="SMART" id="SM00220">
    <property type="entry name" value="S_TKc"/>
    <property type="match status" value="1"/>
</dbReference>
<evidence type="ECO:0000313" key="8">
    <source>
        <dbReference type="EMBL" id="GAA1972559.1"/>
    </source>
</evidence>
<keyword evidence="2 5" id="KW-0547">Nucleotide-binding</keyword>
<sequence>MEPLDDADPRRAGPYLLFGRLGSGGMGAVYLGRSVGGRTVAIKVVRPDLARDGEFRDRFRSEVAAARAVSGAFTAPVVDADPDGAMPWMATAFVPGVSLHRAVASRGPLPEPALRMLAAGIAEALAGIHAAGLIHRDLKPANVLLAATGPHVIDFGISRAVEGTSGLTATGAVIGSPGYMSPEQALGHRLTPASDVFSLGATLVYAAGGRGPFGEGSPAVLLYRVANTEPDLSALPGSLTDLVTACVAKDPGARPTPRQLVEELERRASAVAAGSWLPPALTADIVAAGQAIHALPVPAAVPDPGAAGAGAVPGDRSREIGDAARSLDPTVPMADPRSAVSDQGTVAGGIARRRVVFGAAGAAAVVLGGGAAAWAALAGSGSSGSSGGPGGHGSSSGPGVQPVSGASSSSAAPPTTVLDVAKAPSAAPAWTHTAPSQVASLAIAGQTAVCIGSEVTFLGPDGKSRFATLNFSTLGTAAQPTVSGSMVYTVLIPAGSLAAEVVAIDTSVGKAAWTFAPADSDGLTDTVWAVGDGVYLSGMEGTETGADRHGFVTALDAKRNQLWRVAGRDIVNVLVPTTGTHWLAGSQPDDSTLQVQVHDAAAKGAAGWKDTVKTDGFLSSGTTEFAYASGKFFYGSDQLIAADVQTGAHAWTFKSAVADERFGAPLASPDGRTVYVAGFSHLYALDASNGTPRWIAQLTASNQSFSTTSPMKTADGNVYVGDTGQNIWALAADTGQARWKYSDPRQAGSQLMFDAGGGRLYAVAGRLVTAVNAAGR</sequence>
<evidence type="ECO:0000313" key="9">
    <source>
        <dbReference type="Proteomes" id="UP001499854"/>
    </source>
</evidence>
<feature type="region of interest" description="Disordered" evidence="6">
    <location>
        <begin position="379"/>
        <end position="413"/>
    </location>
</feature>
<dbReference type="Proteomes" id="UP001499854">
    <property type="component" value="Unassembled WGS sequence"/>
</dbReference>
<protein>
    <recommendedName>
        <fullName evidence="7">Protein kinase domain-containing protein</fullName>
    </recommendedName>
</protein>
<dbReference type="Gene3D" id="2.130.10.10">
    <property type="entry name" value="YVTN repeat-like/Quinoprotein amine dehydrogenase"/>
    <property type="match status" value="1"/>
</dbReference>
<dbReference type="Pfam" id="PF00069">
    <property type="entry name" value="Pkinase"/>
    <property type="match status" value="1"/>
</dbReference>
<gene>
    <name evidence="8" type="ORF">GCM10009838_35240</name>
</gene>
<dbReference type="RefSeq" id="WP_344658117.1">
    <property type="nucleotide sequence ID" value="NZ_BAAAQM010000018.1"/>
</dbReference>
<keyword evidence="1" id="KW-0808">Transferase</keyword>
<dbReference type="InterPro" id="IPR011047">
    <property type="entry name" value="Quinoprotein_ADH-like_sf"/>
</dbReference>
<evidence type="ECO:0000256" key="2">
    <source>
        <dbReference type="ARBA" id="ARBA00022741"/>
    </source>
</evidence>
<keyword evidence="3" id="KW-0418">Kinase</keyword>
<dbReference type="SMART" id="SM00564">
    <property type="entry name" value="PQQ"/>
    <property type="match status" value="5"/>
</dbReference>
<dbReference type="InterPro" id="IPR002372">
    <property type="entry name" value="PQQ_rpt_dom"/>
</dbReference>
<dbReference type="InterPro" id="IPR000719">
    <property type="entry name" value="Prot_kinase_dom"/>
</dbReference>
<dbReference type="InterPro" id="IPR017441">
    <property type="entry name" value="Protein_kinase_ATP_BS"/>
</dbReference>
<dbReference type="InterPro" id="IPR018391">
    <property type="entry name" value="PQQ_b-propeller_rpt"/>
</dbReference>
<dbReference type="InterPro" id="IPR015943">
    <property type="entry name" value="WD40/YVTN_repeat-like_dom_sf"/>
</dbReference>
<name>A0ABN2RP75_9ACTN</name>
<organism evidence="8 9">
    <name type="scientific">Catenulispora subtropica</name>
    <dbReference type="NCBI Taxonomy" id="450798"/>
    <lineage>
        <taxon>Bacteria</taxon>
        <taxon>Bacillati</taxon>
        <taxon>Actinomycetota</taxon>
        <taxon>Actinomycetes</taxon>
        <taxon>Catenulisporales</taxon>
        <taxon>Catenulisporaceae</taxon>
        <taxon>Catenulispora</taxon>
    </lineage>
</organism>
<dbReference type="PROSITE" id="PS50011">
    <property type="entry name" value="PROTEIN_KINASE_DOM"/>
    <property type="match status" value="1"/>
</dbReference>
<evidence type="ECO:0000256" key="1">
    <source>
        <dbReference type="ARBA" id="ARBA00022679"/>
    </source>
</evidence>
<dbReference type="InterPro" id="IPR011009">
    <property type="entry name" value="Kinase-like_dom_sf"/>
</dbReference>
<dbReference type="PROSITE" id="PS00107">
    <property type="entry name" value="PROTEIN_KINASE_ATP"/>
    <property type="match status" value="1"/>
</dbReference>
<dbReference type="PANTHER" id="PTHR43289">
    <property type="entry name" value="MITOGEN-ACTIVATED PROTEIN KINASE KINASE KINASE 20-RELATED"/>
    <property type="match status" value="1"/>
</dbReference>
<dbReference type="Gene3D" id="1.10.510.10">
    <property type="entry name" value="Transferase(Phosphotransferase) domain 1"/>
    <property type="match status" value="1"/>
</dbReference>
<dbReference type="CDD" id="cd14014">
    <property type="entry name" value="STKc_PknB_like"/>
    <property type="match status" value="1"/>
</dbReference>
<dbReference type="SUPFAM" id="SSF56112">
    <property type="entry name" value="Protein kinase-like (PK-like)"/>
    <property type="match status" value="1"/>
</dbReference>
<evidence type="ECO:0000256" key="3">
    <source>
        <dbReference type="ARBA" id="ARBA00022777"/>
    </source>
</evidence>
<feature type="compositionally biased region" description="Gly residues" evidence="6">
    <location>
        <begin position="381"/>
        <end position="396"/>
    </location>
</feature>
<proteinExistence type="predicted"/>
<dbReference type="EMBL" id="BAAAQM010000018">
    <property type="protein sequence ID" value="GAA1972559.1"/>
    <property type="molecule type" value="Genomic_DNA"/>
</dbReference>
<keyword evidence="9" id="KW-1185">Reference proteome</keyword>
<feature type="binding site" evidence="5">
    <location>
        <position position="43"/>
    </location>
    <ligand>
        <name>ATP</name>
        <dbReference type="ChEBI" id="CHEBI:30616"/>
    </ligand>
</feature>
<dbReference type="Pfam" id="PF13360">
    <property type="entry name" value="PQQ_2"/>
    <property type="match status" value="1"/>
</dbReference>
<dbReference type="SUPFAM" id="SSF50998">
    <property type="entry name" value="Quinoprotein alcohol dehydrogenase-like"/>
    <property type="match status" value="2"/>
</dbReference>
<dbReference type="PANTHER" id="PTHR43289:SF34">
    <property type="entry name" value="SERINE_THREONINE-PROTEIN KINASE YBDM-RELATED"/>
    <property type="match status" value="1"/>
</dbReference>
<comment type="caution">
    <text evidence="8">The sequence shown here is derived from an EMBL/GenBank/DDBJ whole genome shotgun (WGS) entry which is preliminary data.</text>
</comment>
<evidence type="ECO:0000256" key="4">
    <source>
        <dbReference type="ARBA" id="ARBA00022840"/>
    </source>
</evidence>
<dbReference type="PROSITE" id="PS00108">
    <property type="entry name" value="PROTEIN_KINASE_ST"/>
    <property type="match status" value="1"/>
</dbReference>
<feature type="compositionally biased region" description="Low complexity" evidence="6">
    <location>
        <begin position="397"/>
        <end position="412"/>
    </location>
</feature>